<dbReference type="Pfam" id="PF03575">
    <property type="entry name" value="Peptidase_S51"/>
    <property type="match status" value="1"/>
</dbReference>
<evidence type="ECO:0000256" key="5">
    <source>
        <dbReference type="ARBA" id="ARBA00015719"/>
    </source>
</evidence>
<organism evidence="10 11">
    <name type="scientific">Massilia horti</name>
    <dbReference type="NCBI Taxonomy" id="2562153"/>
    <lineage>
        <taxon>Bacteria</taxon>
        <taxon>Pseudomonadati</taxon>
        <taxon>Pseudomonadota</taxon>
        <taxon>Betaproteobacteria</taxon>
        <taxon>Burkholderiales</taxon>
        <taxon>Oxalobacteraceae</taxon>
        <taxon>Telluria group</taxon>
        <taxon>Massilia</taxon>
    </lineage>
</organism>
<evidence type="ECO:0000256" key="7">
    <source>
        <dbReference type="ARBA" id="ARBA00022801"/>
    </source>
</evidence>
<comment type="catalytic activity">
    <reaction evidence="1">
        <text>[L-4-(L-arginin-2-N-yl)aspartate](n) + H2O = [L-4-(L-arginin-2-N-yl)aspartate](n-1) + L-4-(L-arginin-2-N-yl)aspartate</text>
        <dbReference type="Rhea" id="RHEA:12845"/>
        <dbReference type="Rhea" id="RHEA-COMP:13728"/>
        <dbReference type="Rhea" id="RHEA-COMP:13734"/>
        <dbReference type="ChEBI" id="CHEBI:15377"/>
        <dbReference type="ChEBI" id="CHEBI:137986"/>
        <dbReference type="ChEBI" id="CHEBI:137991"/>
        <dbReference type="EC" id="3.4.15.6"/>
    </reaction>
</comment>
<dbReference type="InterPro" id="IPR029062">
    <property type="entry name" value="Class_I_gatase-like"/>
</dbReference>
<dbReference type="NCBIfam" id="TIGR02069">
    <property type="entry name" value="cyanophycinase"/>
    <property type="match status" value="1"/>
</dbReference>
<comment type="caution">
    <text evidence="10">The sequence shown here is derived from an EMBL/GenBank/DDBJ whole genome shotgun (WGS) entry which is preliminary data.</text>
</comment>
<dbReference type="GO" id="GO:0006508">
    <property type="term" value="P:proteolysis"/>
    <property type="evidence" value="ECO:0007669"/>
    <property type="project" value="UniProtKB-KW"/>
</dbReference>
<evidence type="ECO:0000256" key="2">
    <source>
        <dbReference type="ARBA" id="ARBA00002039"/>
    </source>
</evidence>
<dbReference type="GO" id="GO:0004180">
    <property type="term" value="F:carboxypeptidase activity"/>
    <property type="evidence" value="ECO:0007669"/>
    <property type="project" value="UniProtKB-KW"/>
</dbReference>
<dbReference type="OrthoDB" id="9799980at2"/>
<keyword evidence="7 10" id="KW-0378">Hydrolase</keyword>
<keyword evidence="9" id="KW-0732">Signal</keyword>
<evidence type="ECO:0000256" key="9">
    <source>
        <dbReference type="SAM" id="SignalP"/>
    </source>
</evidence>
<dbReference type="EC" id="3.4.15.6" evidence="4"/>
<evidence type="ECO:0000256" key="3">
    <source>
        <dbReference type="ARBA" id="ARBA00006534"/>
    </source>
</evidence>
<reference evidence="10 11" key="1">
    <citation type="submission" date="2019-03" db="EMBL/GenBank/DDBJ databases">
        <title>Draft genome of Massilia hortus sp. nov., a novel bacterial species of the Oxalobacteraceae family.</title>
        <authorList>
            <person name="Peta V."/>
            <person name="Raths R."/>
            <person name="Bucking H."/>
        </authorList>
    </citation>
    <scope>NUCLEOTIDE SEQUENCE [LARGE SCALE GENOMIC DNA]</scope>
    <source>
        <strain evidence="10 11">ONC3</strain>
    </source>
</reference>
<feature type="signal peptide" evidence="9">
    <location>
        <begin position="1"/>
        <end position="29"/>
    </location>
</feature>
<dbReference type="EMBL" id="SPUM01000047">
    <property type="protein sequence ID" value="TFW32920.1"/>
    <property type="molecule type" value="Genomic_DNA"/>
</dbReference>
<evidence type="ECO:0000256" key="6">
    <source>
        <dbReference type="ARBA" id="ARBA00022670"/>
    </source>
</evidence>
<dbReference type="PANTHER" id="PTHR36175">
    <property type="entry name" value="CYANOPHYCINASE"/>
    <property type="match status" value="1"/>
</dbReference>
<dbReference type="SUPFAM" id="SSF52317">
    <property type="entry name" value="Class I glutamine amidotransferase-like"/>
    <property type="match status" value="1"/>
</dbReference>
<dbReference type="GO" id="GO:0008236">
    <property type="term" value="F:serine-type peptidase activity"/>
    <property type="evidence" value="ECO:0007669"/>
    <property type="project" value="UniProtKB-KW"/>
</dbReference>
<dbReference type="Proteomes" id="UP000297258">
    <property type="component" value="Unassembled WGS sequence"/>
</dbReference>
<keyword evidence="10" id="KW-0121">Carboxypeptidase</keyword>
<dbReference type="RefSeq" id="WP_135189301.1">
    <property type="nucleotide sequence ID" value="NZ_SPUM01000047.1"/>
</dbReference>
<keyword evidence="6" id="KW-0645">Protease</keyword>
<dbReference type="InterPro" id="IPR005320">
    <property type="entry name" value="Peptidase_S51"/>
</dbReference>
<dbReference type="Gene3D" id="3.40.50.880">
    <property type="match status" value="1"/>
</dbReference>
<comment type="similarity">
    <text evidence="3">Belongs to the peptidase S51 family.</text>
</comment>
<proteinExistence type="inferred from homology"/>
<evidence type="ECO:0000256" key="8">
    <source>
        <dbReference type="ARBA" id="ARBA00022825"/>
    </source>
</evidence>
<evidence type="ECO:0000313" key="11">
    <source>
        <dbReference type="Proteomes" id="UP000297258"/>
    </source>
</evidence>
<accession>A0A4Y9T1P8</accession>
<dbReference type="CDD" id="cd03145">
    <property type="entry name" value="GAT1_cyanophycinase"/>
    <property type="match status" value="1"/>
</dbReference>
<protein>
    <recommendedName>
        <fullName evidence="5">Cyanophycinase</fullName>
        <ecNumber evidence="4">3.4.15.6</ecNumber>
    </recommendedName>
</protein>
<dbReference type="AlphaFoldDB" id="A0A4Y9T1P8"/>
<comment type="function">
    <text evidence="2">Exopeptidase that catalyzes the hydrolytic cleavage of multi-L-arginyl-poly-L-aspartic acid (cyanophycin; a water-insoluble reserve polymer) into aspartate-arginine dipeptides.</text>
</comment>
<evidence type="ECO:0000256" key="1">
    <source>
        <dbReference type="ARBA" id="ARBA00001092"/>
    </source>
</evidence>
<dbReference type="InterPro" id="IPR011811">
    <property type="entry name" value="Peptidase_S51_cyanophycinase"/>
</dbReference>
<name>A0A4Y9T1P8_9BURK</name>
<dbReference type="PANTHER" id="PTHR36175:SF1">
    <property type="entry name" value="CYANOPHYCINASE"/>
    <property type="match status" value="1"/>
</dbReference>
<gene>
    <name evidence="10" type="ORF">E4O92_08325</name>
</gene>
<keyword evidence="11" id="KW-1185">Reference proteome</keyword>
<evidence type="ECO:0000256" key="4">
    <source>
        <dbReference type="ARBA" id="ARBA00013115"/>
    </source>
</evidence>
<dbReference type="GO" id="GO:0008241">
    <property type="term" value="F:peptidyl-dipeptidase activity"/>
    <property type="evidence" value="ECO:0007669"/>
    <property type="project" value="UniProtKB-EC"/>
</dbReference>
<sequence>MKPALLTLKRSLKIALLLFIGFGMQGATAAPEPKQAKTAKAAPPPAKPVVGQTKGTLVIIGGGLRGDNAVVWQRIVDLAGGKGAKIAVFGSASINPERSANITIGRLNQYGADAFFVPVAVNYPGNDYRKAADDPAIVQSVRSAAGVFFVGGDQGRITQALVRNDGSRTAVLDAVWQVYRGGGVVAGSSAGAAIMSTTMFHETKPVLDMLKMGITDGKEIAPGLGFVGDDVFIDQHLLVRGRFARMIPVMLKKGYQLGLGIDENTAMVVTADREVEVIGYSGALLIDLSNAMTEPGMQAFNVSNAAISYLDRGDKFNLATRVFTPAPDKTHGRLDPDNPELREAVFTNDILGRNAVLHLMGNLIDNAQQEAIGIAFGNQRDPLPELGFEFRFSKTLNSVGYASAESSAYSVLKLRLDIRPIQLRQPLYRYK</sequence>
<evidence type="ECO:0000313" key="10">
    <source>
        <dbReference type="EMBL" id="TFW32920.1"/>
    </source>
</evidence>
<feature type="chain" id="PRO_5021336405" description="Cyanophycinase" evidence="9">
    <location>
        <begin position="30"/>
        <end position="431"/>
    </location>
</feature>
<keyword evidence="8" id="KW-0720">Serine protease</keyword>